<dbReference type="PANTHER" id="PTHR21724">
    <property type="entry name" value="SHKT DOMAIN-CONTAINING PROTEIN"/>
    <property type="match status" value="1"/>
</dbReference>
<protein>
    <submittedName>
        <fullName evidence="6">Integumentary mucin C.1-like</fullName>
    </submittedName>
</protein>
<keyword evidence="5" id="KW-1185">Reference proteome</keyword>
<keyword evidence="3" id="KW-0732">Signal</keyword>
<reference evidence="6" key="1">
    <citation type="submission" date="2025-08" db="UniProtKB">
        <authorList>
            <consortium name="RefSeq"/>
        </authorList>
    </citation>
    <scope>IDENTIFICATION</scope>
    <source>
        <tissue evidence="6">Whole sample</tissue>
    </source>
</reference>
<comment type="caution">
    <text evidence="1">Lacks conserved residue(s) required for the propagation of feature annotation.</text>
</comment>
<sequence>MGITPLFLTFITFLQFSDTFLLDGGNDCQDDPSLKCWYYDDTQCRGVYEAFAREHCPLRCGYCPGKAPPCVDNIPDCADYGQEVCGNSAFQGFLRENCRKFCGFCTVVTTTTTTAIPSTTTTTTTTTMTTTTRAPPKTTSPLPTGADCVDVRGDCQNHLHACLGVFRTWAIRNCARSCGYCTNSPPCEDTVDCVHLPASLCTDPALRDFATTSCRKFCKFCDNNQIQPANMTTQSMVMKTTRSSMMSSAASTTSGIKLPTKVASTTSIVKDLTGADVFG</sequence>
<evidence type="ECO:0000256" key="1">
    <source>
        <dbReference type="PROSITE-ProRule" id="PRU01005"/>
    </source>
</evidence>
<evidence type="ECO:0000256" key="2">
    <source>
        <dbReference type="SAM" id="MobiDB-lite"/>
    </source>
</evidence>
<dbReference type="Gene3D" id="1.10.10.1940">
    <property type="match status" value="2"/>
</dbReference>
<dbReference type="AlphaFoldDB" id="A0A8B8E8A9"/>
<evidence type="ECO:0000313" key="6">
    <source>
        <dbReference type="RefSeq" id="XP_022335843.1"/>
    </source>
</evidence>
<dbReference type="SMART" id="SM00254">
    <property type="entry name" value="ShKT"/>
    <property type="match status" value="4"/>
</dbReference>
<dbReference type="InterPro" id="IPR003582">
    <property type="entry name" value="ShKT_dom"/>
</dbReference>
<evidence type="ECO:0000259" key="4">
    <source>
        <dbReference type="PROSITE" id="PS51670"/>
    </source>
</evidence>
<proteinExistence type="predicted"/>
<evidence type="ECO:0000313" key="5">
    <source>
        <dbReference type="Proteomes" id="UP000694844"/>
    </source>
</evidence>
<feature type="signal peptide" evidence="3">
    <location>
        <begin position="1"/>
        <end position="19"/>
    </location>
</feature>
<feature type="domain" description="ShKT" evidence="4">
    <location>
        <begin position="70"/>
        <end position="105"/>
    </location>
</feature>
<accession>A0A8B8E8A9</accession>
<dbReference type="Pfam" id="PF01549">
    <property type="entry name" value="ShK"/>
    <property type="match status" value="4"/>
</dbReference>
<dbReference type="OrthoDB" id="6160437at2759"/>
<dbReference type="PANTHER" id="PTHR21724:SF109">
    <property type="entry name" value="SHKT DOMAIN-CONTAINING PROTEIN"/>
    <property type="match status" value="1"/>
</dbReference>
<organism evidence="5 6">
    <name type="scientific">Crassostrea virginica</name>
    <name type="common">Eastern oyster</name>
    <dbReference type="NCBI Taxonomy" id="6565"/>
    <lineage>
        <taxon>Eukaryota</taxon>
        <taxon>Metazoa</taxon>
        <taxon>Spiralia</taxon>
        <taxon>Lophotrochozoa</taxon>
        <taxon>Mollusca</taxon>
        <taxon>Bivalvia</taxon>
        <taxon>Autobranchia</taxon>
        <taxon>Pteriomorphia</taxon>
        <taxon>Ostreida</taxon>
        <taxon>Ostreoidea</taxon>
        <taxon>Ostreidae</taxon>
        <taxon>Crassostrea</taxon>
    </lineage>
</organism>
<evidence type="ECO:0000256" key="3">
    <source>
        <dbReference type="SAM" id="SignalP"/>
    </source>
</evidence>
<feature type="chain" id="PRO_5034760760" evidence="3">
    <location>
        <begin position="20"/>
        <end position="279"/>
    </location>
</feature>
<dbReference type="KEGG" id="cvn:111132334"/>
<dbReference type="Proteomes" id="UP000694844">
    <property type="component" value="Chromosome 5"/>
</dbReference>
<feature type="region of interest" description="Disordered" evidence="2">
    <location>
        <begin position="120"/>
        <end position="140"/>
    </location>
</feature>
<name>A0A8B8E8A9_CRAVI</name>
<dbReference type="PROSITE" id="PS51670">
    <property type="entry name" value="SHKT"/>
    <property type="match status" value="1"/>
</dbReference>
<dbReference type="RefSeq" id="XP_022335843.1">
    <property type="nucleotide sequence ID" value="XM_022480135.1"/>
</dbReference>
<dbReference type="GeneID" id="111132334"/>
<gene>
    <name evidence="6" type="primary">LOC111132334</name>
</gene>